<evidence type="ECO:0000256" key="1">
    <source>
        <dbReference type="ARBA" id="ARBA00023242"/>
    </source>
</evidence>
<keyword evidence="1" id="KW-0539">Nucleus</keyword>
<accession>A0A8H7R464</accession>
<feature type="domain" description="FHA" evidence="3">
    <location>
        <begin position="60"/>
        <end position="124"/>
    </location>
</feature>
<dbReference type="EMBL" id="JAEPRC010000227">
    <property type="protein sequence ID" value="KAG2203517.1"/>
    <property type="molecule type" value="Genomic_DNA"/>
</dbReference>
<dbReference type="Pfam" id="PF00498">
    <property type="entry name" value="FHA"/>
    <property type="match status" value="1"/>
</dbReference>
<feature type="compositionally biased region" description="Polar residues" evidence="2">
    <location>
        <begin position="239"/>
        <end position="261"/>
    </location>
</feature>
<evidence type="ECO:0000313" key="4">
    <source>
        <dbReference type="EMBL" id="KAG2203517.1"/>
    </source>
</evidence>
<dbReference type="Proteomes" id="UP000650833">
    <property type="component" value="Unassembled WGS sequence"/>
</dbReference>
<evidence type="ECO:0000256" key="2">
    <source>
        <dbReference type="SAM" id="MobiDB-lite"/>
    </source>
</evidence>
<dbReference type="AlphaFoldDB" id="A0A8H7R464"/>
<dbReference type="GO" id="GO:0043565">
    <property type="term" value="F:sequence-specific DNA binding"/>
    <property type="evidence" value="ECO:0007669"/>
    <property type="project" value="TreeGrafter"/>
</dbReference>
<feature type="compositionally biased region" description="Low complexity" evidence="2">
    <location>
        <begin position="354"/>
        <end position="367"/>
    </location>
</feature>
<gene>
    <name evidence="4" type="ORF">INT46_010896</name>
</gene>
<evidence type="ECO:0000313" key="5">
    <source>
        <dbReference type="Proteomes" id="UP000650833"/>
    </source>
</evidence>
<evidence type="ECO:0000259" key="3">
    <source>
        <dbReference type="PROSITE" id="PS50006"/>
    </source>
</evidence>
<dbReference type="InterPro" id="IPR008984">
    <property type="entry name" value="SMAD_FHA_dom_sf"/>
</dbReference>
<feature type="region of interest" description="Disordered" evidence="2">
    <location>
        <begin position="159"/>
        <end position="182"/>
    </location>
</feature>
<reference evidence="4" key="1">
    <citation type="submission" date="2020-12" db="EMBL/GenBank/DDBJ databases">
        <title>Metabolic potential, ecology and presence of endohyphal bacteria is reflected in genomic diversity of Mucoromycotina.</title>
        <authorList>
            <person name="Muszewska A."/>
            <person name="Okrasinska A."/>
            <person name="Steczkiewicz K."/>
            <person name="Drgas O."/>
            <person name="Orlowska M."/>
            <person name="Perlinska-Lenart U."/>
            <person name="Aleksandrzak-Piekarczyk T."/>
            <person name="Szatraj K."/>
            <person name="Zielenkiewicz U."/>
            <person name="Pilsyk S."/>
            <person name="Malc E."/>
            <person name="Mieczkowski P."/>
            <person name="Kruszewska J.S."/>
            <person name="Biernat P."/>
            <person name="Pawlowska J."/>
        </authorList>
    </citation>
    <scope>NUCLEOTIDE SEQUENCE</scope>
    <source>
        <strain evidence="4">CBS 226.32</strain>
    </source>
</reference>
<proteinExistence type="predicted"/>
<comment type="caution">
    <text evidence="4">The sequence shown here is derived from an EMBL/GenBank/DDBJ whole genome shotgun (WGS) entry which is preliminary data.</text>
</comment>
<dbReference type="InterPro" id="IPR045178">
    <property type="entry name" value="Fhl1/FHA1"/>
</dbReference>
<dbReference type="CDD" id="cd22701">
    <property type="entry name" value="FHA_FKH1-like"/>
    <property type="match status" value="1"/>
</dbReference>
<dbReference type="PROSITE" id="PS50006">
    <property type="entry name" value="FHA_DOMAIN"/>
    <property type="match status" value="1"/>
</dbReference>
<protein>
    <recommendedName>
        <fullName evidence="3">FHA domain-containing protein</fullName>
    </recommendedName>
</protein>
<dbReference type="PANTHER" id="PTHR21712">
    <property type="entry name" value="PRE-RRNA-PROCESSING PROTEIN FHL1"/>
    <property type="match status" value="1"/>
</dbReference>
<feature type="compositionally biased region" description="Polar residues" evidence="2">
    <location>
        <begin position="276"/>
        <end position="297"/>
    </location>
</feature>
<dbReference type="GO" id="GO:0005634">
    <property type="term" value="C:nucleus"/>
    <property type="evidence" value="ECO:0007669"/>
    <property type="project" value="UniProtKB-ARBA"/>
</dbReference>
<feature type="region of interest" description="Disordered" evidence="2">
    <location>
        <begin position="324"/>
        <end position="400"/>
    </location>
</feature>
<dbReference type="Gene3D" id="2.60.200.20">
    <property type="match status" value="1"/>
</dbReference>
<dbReference type="PANTHER" id="PTHR21712:SF29">
    <property type="entry name" value="PRE-RRNA-PROCESSING PROTEIN FHL1"/>
    <property type="match status" value="1"/>
</dbReference>
<organism evidence="4 5">
    <name type="scientific">Mucor plumbeus</name>
    <dbReference type="NCBI Taxonomy" id="97098"/>
    <lineage>
        <taxon>Eukaryota</taxon>
        <taxon>Fungi</taxon>
        <taxon>Fungi incertae sedis</taxon>
        <taxon>Mucoromycota</taxon>
        <taxon>Mucoromycotina</taxon>
        <taxon>Mucoromycetes</taxon>
        <taxon>Mucorales</taxon>
        <taxon>Mucorineae</taxon>
        <taxon>Mucoraceae</taxon>
        <taxon>Mucor</taxon>
    </lineage>
</organism>
<name>A0A8H7R464_9FUNG</name>
<feature type="non-terminal residue" evidence="4">
    <location>
        <position position="1"/>
    </location>
</feature>
<feature type="region of interest" description="Disordered" evidence="2">
    <location>
        <begin position="239"/>
        <end position="302"/>
    </location>
</feature>
<dbReference type="OrthoDB" id="5954824at2759"/>
<feature type="compositionally biased region" description="Polar residues" evidence="2">
    <location>
        <begin position="432"/>
        <end position="455"/>
    </location>
</feature>
<dbReference type="InterPro" id="IPR000253">
    <property type="entry name" value="FHA_dom"/>
</dbReference>
<keyword evidence="5" id="KW-1185">Reference proteome</keyword>
<dbReference type="SUPFAM" id="SSF49879">
    <property type="entry name" value="SMAD/FHA domain"/>
    <property type="match status" value="1"/>
</dbReference>
<feature type="region of interest" description="Disordered" evidence="2">
    <location>
        <begin position="428"/>
        <end position="463"/>
    </location>
</feature>
<sequence length="463" mass="51490">MSKPTNQSFNDSELSKGFHLLTESAHTVKVNTPSVPPNTAHLYPRLAGSDWTCYISEPRIVLGRSGTANPGQKRTRKDQIVHVDFEGSNLVSRRHCEIRFSARRERWELYVYGRNGVKINHIEKKPRDKPTVLKTSSLIEINDTIFVFILPDNFIQPKYPSQRGDDGTDSEITTPNDHNDIGVDHELESSIRSLFEDYTHLDTKEIMAELKKIYNKPIEKESLLHLLVVSPKFHLAPNSTAMSSKESDQAKWTITSSTSSPVKEASAKDSVAIVENDNNNVTKESNSTVTNENNKSTELPPALLPSVSLSRLFNDDIDDGDWSVFMPDSPLDQPENLNKSSKELKQPGSLEQCSSFEAPSLEEPSSLEWDDATINPQHPLSPENGCADEQEEQTSSPIIAPPTLFRGLSIESMYSVWTSSTSSLLVFDESVGESSPNKRLKQTNSDGSSSSINKTNKSDANPK</sequence>
<dbReference type="GO" id="GO:0060962">
    <property type="term" value="P:regulation of ribosomal protein gene transcription by RNA polymerase II"/>
    <property type="evidence" value="ECO:0007669"/>
    <property type="project" value="InterPro"/>
</dbReference>